<dbReference type="Proteomes" id="UP000580043">
    <property type="component" value="Unassembled WGS sequence"/>
</dbReference>
<dbReference type="Gene3D" id="2.30.110.10">
    <property type="entry name" value="Electron Transport, Fmn-binding Protein, Chain A"/>
    <property type="match status" value="1"/>
</dbReference>
<dbReference type="Pfam" id="PF01613">
    <property type="entry name" value="Flavin_Reduct"/>
    <property type="match status" value="1"/>
</dbReference>
<name>A0A848GBC8_9RHOO</name>
<organism evidence="3 4">
    <name type="scientific">Zoogloea dura</name>
    <dbReference type="NCBI Taxonomy" id="2728840"/>
    <lineage>
        <taxon>Bacteria</taxon>
        <taxon>Pseudomonadati</taxon>
        <taxon>Pseudomonadota</taxon>
        <taxon>Betaproteobacteria</taxon>
        <taxon>Rhodocyclales</taxon>
        <taxon>Zoogloeaceae</taxon>
        <taxon>Zoogloea</taxon>
    </lineage>
</organism>
<comment type="caution">
    <text evidence="3">The sequence shown here is derived from an EMBL/GenBank/DDBJ whole genome shotgun (WGS) entry which is preliminary data.</text>
</comment>
<sequence length="188" mass="20119">MTDLTGNVVHQTPARDISTPALADLPLVTPLEQRNGMRHLAAAVSIITATDGTHRAGLTATAVCSVTTDPPRLVVFVNKNVYANNLIQTSAALAVNVLAGEQEDVARVFAGMVEGVQGEDRFGTGSWTTLVSGAPVLDNTLSSFDCRVIKMFDESTHHAFLCEVLAVRERTDGEALVYLNGAFRRLPQ</sequence>
<accession>A0A848GBC8</accession>
<dbReference type="EMBL" id="JABBGA010000031">
    <property type="protein sequence ID" value="NML28614.1"/>
    <property type="molecule type" value="Genomic_DNA"/>
</dbReference>
<gene>
    <name evidence="3" type="ORF">HHL15_22895</name>
</gene>
<dbReference type="PANTHER" id="PTHR30466">
    <property type="entry name" value="FLAVIN REDUCTASE"/>
    <property type="match status" value="1"/>
</dbReference>
<dbReference type="SMART" id="SM00903">
    <property type="entry name" value="Flavin_Reduct"/>
    <property type="match status" value="1"/>
</dbReference>
<evidence type="ECO:0000259" key="2">
    <source>
        <dbReference type="SMART" id="SM00903"/>
    </source>
</evidence>
<evidence type="ECO:0000313" key="4">
    <source>
        <dbReference type="Proteomes" id="UP000580043"/>
    </source>
</evidence>
<dbReference type="GO" id="GO:0010181">
    <property type="term" value="F:FMN binding"/>
    <property type="evidence" value="ECO:0007669"/>
    <property type="project" value="InterPro"/>
</dbReference>
<dbReference type="PANTHER" id="PTHR30466:SF1">
    <property type="entry name" value="FMN REDUCTASE (NADH) RUTF"/>
    <property type="match status" value="1"/>
</dbReference>
<dbReference type="SUPFAM" id="SSF50475">
    <property type="entry name" value="FMN-binding split barrel"/>
    <property type="match status" value="1"/>
</dbReference>
<feature type="domain" description="Flavin reductase like" evidence="2">
    <location>
        <begin position="37"/>
        <end position="185"/>
    </location>
</feature>
<evidence type="ECO:0000313" key="3">
    <source>
        <dbReference type="EMBL" id="NML28614.1"/>
    </source>
</evidence>
<dbReference type="InterPro" id="IPR050268">
    <property type="entry name" value="NADH-dep_flavin_reductase"/>
</dbReference>
<dbReference type="InterPro" id="IPR002563">
    <property type="entry name" value="Flavin_Rdtase-like_dom"/>
</dbReference>
<proteinExistence type="predicted"/>
<reference evidence="3 4" key="1">
    <citation type="submission" date="2020-04" db="EMBL/GenBank/DDBJ databases">
        <title>Zoogloea sp. G-4-1-14 isolated from soil.</title>
        <authorList>
            <person name="Dahal R.H."/>
        </authorList>
    </citation>
    <scope>NUCLEOTIDE SEQUENCE [LARGE SCALE GENOMIC DNA]</scope>
    <source>
        <strain evidence="3 4">G-4-1-14</strain>
    </source>
</reference>
<evidence type="ECO:0000256" key="1">
    <source>
        <dbReference type="ARBA" id="ARBA00023002"/>
    </source>
</evidence>
<protein>
    <submittedName>
        <fullName evidence="3">Flavin reductase family protein</fullName>
    </submittedName>
</protein>
<dbReference type="GO" id="GO:0042602">
    <property type="term" value="F:riboflavin reductase (NADPH) activity"/>
    <property type="evidence" value="ECO:0007669"/>
    <property type="project" value="TreeGrafter"/>
</dbReference>
<dbReference type="RefSeq" id="WP_169148140.1">
    <property type="nucleotide sequence ID" value="NZ_JABBGA010000031.1"/>
</dbReference>
<dbReference type="InterPro" id="IPR012349">
    <property type="entry name" value="Split_barrel_FMN-bd"/>
</dbReference>
<dbReference type="AlphaFoldDB" id="A0A848GBC8"/>
<keyword evidence="4" id="KW-1185">Reference proteome</keyword>
<keyword evidence="1" id="KW-0560">Oxidoreductase</keyword>